<dbReference type="Proteomes" id="UP000075578">
    <property type="component" value="Unassembled WGS sequence"/>
</dbReference>
<evidence type="ECO:0000313" key="2">
    <source>
        <dbReference type="Proteomes" id="UP000075578"/>
    </source>
</evidence>
<dbReference type="InterPro" id="IPR010038">
    <property type="entry name" value="MoaD_arc-typ"/>
</dbReference>
<dbReference type="InterPro" id="IPR012675">
    <property type="entry name" value="Beta-grasp_dom_sf"/>
</dbReference>
<dbReference type="Pfam" id="PF02597">
    <property type="entry name" value="ThiS"/>
    <property type="match status" value="1"/>
</dbReference>
<organism evidence="1 2">
    <name type="scientific">Candidatus Methanofastidiosum methylothiophilum</name>
    <dbReference type="NCBI Taxonomy" id="1705564"/>
    <lineage>
        <taxon>Archaea</taxon>
        <taxon>Methanobacteriati</taxon>
        <taxon>Methanobacteriota</taxon>
        <taxon>Stenosarchaea group</taxon>
        <taxon>Candidatus Methanofastidiosia</taxon>
        <taxon>Candidatus Methanofastidiosales</taxon>
        <taxon>Candidatus Methanofastidiosaceae</taxon>
        <taxon>Candidatus Methanofastidiosum</taxon>
    </lineage>
</organism>
<proteinExistence type="predicted"/>
<dbReference type="Gene3D" id="3.10.20.30">
    <property type="match status" value="1"/>
</dbReference>
<dbReference type="SUPFAM" id="SSF54285">
    <property type="entry name" value="MoaD/ThiS"/>
    <property type="match status" value="1"/>
</dbReference>
<accession>A0A150J2M3</accession>
<reference evidence="1 2" key="1">
    <citation type="journal article" date="2016" name="ISME J.">
        <title>Chasing the elusive Euryarchaeota class WSA2: genomes reveal a uniquely fastidious methyl-reducing methanogen.</title>
        <authorList>
            <person name="Nobu M.K."/>
            <person name="Narihiro T."/>
            <person name="Kuroda K."/>
            <person name="Mei R."/>
            <person name="Liu W.T."/>
        </authorList>
    </citation>
    <scope>NUCLEOTIDE SEQUENCE [LARGE SCALE GENOMIC DNA]</scope>
    <source>
        <strain evidence="1">U1lsi0528_Bin089</strain>
    </source>
</reference>
<dbReference type="EMBL" id="LNGD01000068">
    <property type="protein sequence ID" value="KYC51480.1"/>
    <property type="molecule type" value="Genomic_DNA"/>
</dbReference>
<dbReference type="NCBIfam" id="TIGR01687">
    <property type="entry name" value="moaD_arch"/>
    <property type="match status" value="1"/>
</dbReference>
<evidence type="ECO:0000313" key="1">
    <source>
        <dbReference type="EMBL" id="KYC51480.1"/>
    </source>
</evidence>
<sequence>MKILYFGDLIEITKKREEILELESMKISELKDLLTKKYPKLKESFLKDDIRIIINGRDYSFTGGNETLISKEDEIALFSPVGGG</sequence>
<comment type="caution">
    <text evidence="1">The sequence shown here is derived from an EMBL/GenBank/DDBJ whole genome shotgun (WGS) entry which is preliminary data.</text>
</comment>
<dbReference type="InterPro" id="IPR003749">
    <property type="entry name" value="ThiS/MoaD-like"/>
</dbReference>
<dbReference type="AlphaFoldDB" id="A0A150J2M3"/>
<dbReference type="InterPro" id="IPR016155">
    <property type="entry name" value="Mopterin_synth/thiamin_S_b"/>
</dbReference>
<protein>
    <submittedName>
        <fullName evidence="1">ThiS family protein</fullName>
    </submittedName>
</protein>
<name>A0A150J2M3_9EURY</name>
<gene>
    <name evidence="1" type="ORF">AMQ74_01134</name>
</gene>